<dbReference type="InParanoid" id="A0A1Y1U5S6"/>
<dbReference type="GeneID" id="33555816"/>
<dbReference type="Proteomes" id="UP000193218">
    <property type="component" value="Unassembled WGS sequence"/>
</dbReference>
<dbReference type="GO" id="GO:0003729">
    <property type="term" value="F:mRNA binding"/>
    <property type="evidence" value="ECO:0007669"/>
    <property type="project" value="TreeGrafter"/>
</dbReference>
<dbReference type="PANTHER" id="PTHR47932">
    <property type="entry name" value="ATPASE EXPRESSION PROTEIN 3"/>
    <property type="match status" value="1"/>
</dbReference>
<dbReference type="Pfam" id="PF13041">
    <property type="entry name" value="PPR_2"/>
    <property type="match status" value="1"/>
</dbReference>
<gene>
    <name evidence="5" type="ORF">BD324DRAFT_606249</name>
</gene>
<dbReference type="RefSeq" id="XP_021867715.1">
    <property type="nucleotide sequence ID" value="XM_022014008.1"/>
</dbReference>
<feature type="repeat" description="PPR" evidence="2">
    <location>
        <begin position="959"/>
        <end position="993"/>
    </location>
</feature>
<feature type="compositionally biased region" description="Polar residues" evidence="3">
    <location>
        <begin position="99"/>
        <end position="108"/>
    </location>
</feature>
<evidence type="ECO:0000256" key="1">
    <source>
        <dbReference type="ARBA" id="ARBA00022737"/>
    </source>
</evidence>
<organism evidence="5 6">
    <name type="scientific">Kockovaella imperatae</name>
    <dbReference type="NCBI Taxonomy" id="4999"/>
    <lineage>
        <taxon>Eukaryota</taxon>
        <taxon>Fungi</taxon>
        <taxon>Dikarya</taxon>
        <taxon>Basidiomycota</taxon>
        <taxon>Agaricomycotina</taxon>
        <taxon>Tremellomycetes</taxon>
        <taxon>Tremellales</taxon>
        <taxon>Cuniculitremaceae</taxon>
        <taxon>Kockovaella</taxon>
    </lineage>
</organism>
<feature type="domain" description="PROP1-like PPR" evidence="4">
    <location>
        <begin position="930"/>
        <end position="1064"/>
    </location>
</feature>
<dbReference type="InterPro" id="IPR011990">
    <property type="entry name" value="TPR-like_helical_dom_sf"/>
</dbReference>
<dbReference type="InterPro" id="IPR033443">
    <property type="entry name" value="PROP1-like_PPR_dom"/>
</dbReference>
<sequence length="1718" mass="191600">MKPSRLTASLARGQVGSVSSSTIIHVLRLVQRRLDTDARAYATLTDGLSLNVGSSVVTPIVKDQVKSRHQSRSYASGSSAHAFASDEPDHSREDRVESRSNVTGSTLRASEPVAKFWDVPGDSHAESSQYESRYNRPIDRNDEQLRAVYARKLRQERLPWNPNSSRHSIYDDLEGVTVRDPSHRHQTMTRSDGSVYFDHRRQRYHVLKEDTRILNQGAPTNDPNQLTRDPNWYKAGYILGNTRKNPKKKDDKLAYLDQRFRTAPDPSINLKGLSRKARRRVLDARIRVPGHRRMQDIKRILLPSKDYEPKWKSGKPLNGRSWPQLIDPHEARRRTEIYHERLEAKDLKVAPLSSSVNKYSNRRQRVAGLPAGITDRAPDLANNLALDSPVSGGPQYRSSVLTPLQDKLHQQTMSILDLKAPGRMSKWNDRLRNRSSASKAPGLSPSELDALDQTLRESISRRENDNRYLFSTDLMGLRSPDAQRIYVLPVGHHVPLDSDDMAVVRRIAQALESLGMHSPNTSTAASEPLYYTVNSMLVDQNTATVGEYISVIESLPEPRAFFTQIESIRRLVNLCQVGAEPKQWLWSAGRLIDALQAVKEGYLKTSDPGLFPFAHAVIGYILARTAYKASEAKSELVEHAQSAIGLAAEAQEVSGSISAPTVGDTYQLFFQATTSAHLGHWEAARASMTKGLDFLFALQPDHGPVGSQLRLLVEYRELLAGNDRLSDLVEMVMSSSEAFRQALLDVTIRNSTMLLFRQIMFNALATMPGPVEWFAQNVGWEYENSDKVGIMYTALTRYSSKVNDALEFVEQLYTNKLPIPLDASARHCWALFRLGQTEDAQALYALTRSQHTGMTHQYLSKMLAIFATHGLYAEASTVYAEIDKLFSPTFADKIAIAEKQSRQGRPEAVLQLLGQNFGPQWTEDPSLLSILFQANANTGANASEATERLYQRLVQTRPTVALHNIMIKFYTEQGDADKALTVFRSLLRSDVGPNHATFEQLLWMYAERIDLSNIFVLLDAMRGAGVQVTETISATIIRAYVNAGDWDGAAQYWQSLAPEMQNSSPVAGALLRAFVMLAAPPSIVLSVFRGIRNPSNSHWSLLLLSYCDAGQMAAAAKILESMDRRARTSAKSPTPDLYAFSILLYGYLRNGQNDLAQATYNEMRRRRKLPSVATYNAITQSFIDSGRASEERLDRVHRFAMAVHMVAKEGGVEARRHGDEIQAMFASMITLAGDIGQIENARAYFDASLPDTSKPKLRDLKSVGRLMDVYRKQGDSENVMKLWKTAMSMAKTLRGDSIDLSKSLIGTSSSDTSVKGFVPSTTLAVCLSITMETLADVGEYAVLKDVWNEARMEGFGFTPTNFDIYAIALAKTGDVEGAFYIVDKVMVPRYKMMQDHRAQTIQAIRQMQERPAGSLSGEPLVKAPSGATPEPLTAQPQSERSGHDPDDMVDPDDSDGLSYDPSKPFAQRMHAALYTSDLVAEGQVYDPELFGGPADFAKEGPPAVASTLPTSPEQLRSPTSLSGSQSRSNLMSRQRLEGSKLPLDVPSNVQDLTAHLLMHFRPDDDSWRPTSRVWSTLNDAYRDLQSQRKDLADQVLVTLEDTLKFGGESTVAAGSRGKLAISVEKELDDVDPRREPRLMPLKPFNDAPVRDRFGQPMKSTPVVVLWRLNAIYPKVVRGIYKFREYAAGMAVQHSVQKVDRQVDQLSKQTENHVKSLRK</sequence>
<evidence type="ECO:0000259" key="4">
    <source>
        <dbReference type="Pfam" id="PF17177"/>
    </source>
</evidence>
<feature type="compositionally biased region" description="Polar residues" evidence="3">
    <location>
        <begin position="1507"/>
        <end position="1532"/>
    </location>
</feature>
<dbReference type="Pfam" id="PF17177">
    <property type="entry name" value="PPR_long"/>
    <property type="match status" value="1"/>
</dbReference>
<feature type="non-terminal residue" evidence="5">
    <location>
        <position position="1718"/>
    </location>
</feature>
<dbReference type="Gene3D" id="1.25.40.10">
    <property type="entry name" value="Tetratricopeptide repeat domain"/>
    <property type="match status" value="2"/>
</dbReference>
<comment type="caution">
    <text evidence="5">The sequence shown here is derived from an EMBL/GenBank/DDBJ whole genome shotgun (WGS) entry which is preliminary data.</text>
</comment>
<feature type="compositionally biased region" description="Basic and acidic residues" evidence="3">
    <location>
        <begin position="87"/>
        <end position="98"/>
    </location>
</feature>
<evidence type="ECO:0000256" key="2">
    <source>
        <dbReference type="PROSITE-ProRule" id="PRU00708"/>
    </source>
</evidence>
<proteinExistence type="predicted"/>
<feature type="region of interest" description="Disordered" evidence="3">
    <location>
        <begin position="1409"/>
        <end position="1463"/>
    </location>
</feature>
<feature type="region of interest" description="Disordered" evidence="3">
    <location>
        <begin position="1491"/>
        <end position="1544"/>
    </location>
</feature>
<dbReference type="InterPro" id="IPR002885">
    <property type="entry name" value="PPR_rpt"/>
</dbReference>
<dbReference type="OrthoDB" id="185373at2759"/>
<evidence type="ECO:0000256" key="3">
    <source>
        <dbReference type="SAM" id="MobiDB-lite"/>
    </source>
</evidence>
<evidence type="ECO:0000313" key="6">
    <source>
        <dbReference type="Proteomes" id="UP000193218"/>
    </source>
</evidence>
<feature type="region of interest" description="Disordered" evidence="3">
    <location>
        <begin position="64"/>
        <end position="138"/>
    </location>
</feature>
<dbReference type="PANTHER" id="PTHR47932:SF44">
    <property type="entry name" value="MIOREX COMPLEX COMPONENT 1"/>
    <property type="match status" value="1"/>
</dbReference>
<keyword evidence="6" id="KW-1185">Reference proteome</keyword>
<name>A0A1Y1U5S6_9TREE</name>
<keyword evidence="1" id="KW-0677">Repeat</keyword>
<dbReference type="NCBIfam" id="TIGR00756">
    <property type="entry name" value="PPR"/>
    <property type="match status" value="1"/>
</dbReference>
<feature type="repeat" description="PPR" evidence="2">
    <location>
        <begin position="1136"/>
        <end position="1170"/>
    </location>
</feature>
<protein>
    <recommendedName>
        <fullName evidence="4">PROP1-like PPR domain-containing protein</fullName>
    </recommendedName>
</protein>
<dbReference type="EMBL" id="NBSH01000022">
    <property type="protein sequence ID" value="ORX33379.1"/>
    <property type="molecule type" value="Genomic_DNA"/>
</dbReference>
<dbReference type="PROSITE" id="PS51375">
    <property type="entry name" value="PPR"/>
    <property type="match status" value="2"/>
</dbReference>
<evidence type="ECO:0000313" key="5">
    <source>
        <dbReference type="EMBL" id="ORX33379.1"/>
    </source>
</evidence>
<dbReference type="STRING" id="4999.A0A1Y1U5S6"/>
<accession>A0A1Y1U5S6</accession>
<reference evidence="5 6" key="1">
    <citation type="submission" date="2017-03" db="EMBL/GenBank/DDBJ databases">
        <title>Widespread Adenine N6-methylation of Active Genes in Fungi.</title>
        <authorList>
            <consortium name="DOE Joint Genome Institute"/>
            <person name="Mondo S.J."/>
            <person name="Dannebaum R.O."/>
            <person name="Kuo R.C."/>
            <person name="Louie K.B."/>
            <person name="Bewick A.J."/>
            <person name="Labutti K."/>
            <person name="Haridas S."/>
            <person name="Kuo A."/>
            <person name="Salamov A."/>
            <person name="Ahrendt S.R."/>
            <person name="Lau R."/>
            <person name="Bowen B.P."/>
            <person name="Lipzen A."/>
            <person name="Sullivan W."/>
            <person name="Andreopoulos W.B."/>
            <person name="Clum A."/>
            <person name="Lindquist E."/>
            <person name="Daum C."/>
            <person name="Northen T.R."/>
            <person name="Ramamoorthy G."/>
            <person name="Schmitz R.J."/>
            <person name="Gryganskyi A."/>
            <person name="Culley D."/>
            <person name="Magnuson J."/>
            <person name="James T.Y."/>
            <person name="O'Malley M.A."/>
            <person name="Stajich J.E."/>
            <person name="Spatafora J.W."/>
            <person name="Visel A."/>
            <person name="Grigoriev I.V."/>
        </authorList>
    </citation>
    <scope>NUCLEOTIDE SEQUENCE [LARGE SCALE GENOMIC DNA]</scope>
    <source>
        <strain evidence="5 6">NRRL Y-17943</strain>
    </source>
</reference>